<reference evidence="2" key="3">
    <citation type="submission" date="2025-09" db="UniProtKB">
        <authorList>
            <consortium name="Ensembl"/>
        </authorList>
    </citation>
    <scope>IDENTIFICATION</scope>
</reference>
<feature type="chain" id="PRO_5030051028" evidence="1">
    <location>
        <begin position="19"/>
        <end position="118"/>
    </location>
</feature>
<organism evidence="2 3">
    <name type="scientific">Macaca fascicularis</name>
    <name type="common">Crab-eating macaque</name>
    <name type="synonym">Cynomolgus monkey</name>
    <dbReference type="NCBI Taxonomy" id="9541"/>
    <lineage>
        <taxon>Eukaryota</taxon>
        <taxon>Metazoa</taxon>
        <taxon>Chordata</taxon>
        <taxon>Craniata</taxon>
        <taxon>Vertebrata</taxon>
        <taxon>Euteleostomi</taxon>
        <taxon>Mammalia</taxon>
        <taxon>Eutheria</taxon>
        <taxon>Euarchontoglires</taxon>
        <taxon>Primates</taxon>
        <taxon>Haplorrhini</taxon>
        <taxon>Catarrhini</taxon>
        <taxon>Cercopithecidae</taxon>
        <taxon>Cercopithecinae</taxon>
        <taxon>Macaca</taxon>
    </lineage>
</organism>
<keyword evidence="1" id="KW-0732">Signal</keyword>
<reference evidence="2" key="2">
    <citation type="submission" date="2025-08" db="UniProtKB">
        <authorList>
            <consortium name="Ensembl"/>
        </authorList>
    </citation>
    <scope>IDENTIFICATION</scope>
</reference>
<reference evidence="2 3" key="1">
    <citation type="submission" date="2013-03" db="EMBL/GenBank/DDBJ databases">
        <authorList>
            <person name="Warren W."/>
            <person name="Wilson R.K."/>
        </authorList>
    </citation>
    <scope>NUCLEOTIDE SEQUENCE</scope>
</reference>
<feature type="signal peptide" evidence="1">
    <location>
        <begin position="1"/>
        <end position="18"/>
    </location>
</feature>
<dbReference type="Proteomes" id="UP000233100">
    <property type="component" value="Chromosome 4"/>
</dbReference>
<evidence type="ECO:0000256" key="1">
    <source>
        <dbReference type="SAM" id="SignalP"/>
    </source>
</evidence>
<dbReference type="Bgee" id="ENSMFAG00000029234">
    <property type="expression patterns" value="Expressed in multicellular organism"/>
</dbReference>
<evidence type="ECO:0000313" key="3">
    <source>
        <dbReference type="Proteomes" id="UP000233100"/>
    </source>
</evidence>
<sequence length="118" mass="12860">MTTAVWWLLSLGPGLVWQDMLTSQQNVRFHSIYSLAKPQFTWFVPLTNLTPQCTDHQLHEDGPGVYPRDLKEPTCMLTGLQIPTSPQTAAPPSPAPASRITVDANLHAGVGVRGCPAI</sequence>
<dbReference type="GeneTree" id="ENSGT00910000148724"/>
<proteinExistence type="predicted"/>
<dbReference type="AlphaFoldDB" id="A0A2K5UM74"/>
<keyword evidence="3" id="KW-1185">Reference proteome</keyword>
<protein>
    <submittedName>
        <fullName evidence="2">Uncharacterized protein</fullName>
    </submittedName>
</protein>
<accession>A0A2K5UM74</accession>
<dbReference type="VEuPathDB" id="HostDB:ENSMFAG00000029234"/>
<name>A0A2K5UM74_MACFA</name>
<evidence type="ECO:0000313" key="2">
    <source>
        <dbReference type="Ensembl" id="ENSMFAP00000013526.2"/>
    </source>
</evidence>
<dbReference type="Ensembl" id="ENSMFAT00000063459.2">
    <property type="protein sequence ID" value="ENSMFAP00000013526.2"/>
    <property type="gene ID" value="ENSMFAG00000029234.2"/>
</dbReference>